<dbReference type="EMBL" id="CAJOBR010072683">
    <property type="protein sequence ID" value="CAF5104506.1"/>
    <property type="molecule type" value="Genomic_DNA"/>
</dbReference>
<evidence type="ECO:0000313" key="4">
    <source>
        <dbReference type="Proteomes" id="UP000663873"/>
    </source>
</evidence>
<evidence type="ECO:0000256" key="1">
    <source>
        <dbReference type="SAM" id="MobiDB-lite"/>
    </source>
</evidence>
<reference evidence="2" key="1">
    <citation type="submission" date="2021-02" db="EMBL/GenBank/DDBJ databases">
        <authorList>
            <person name="Nowell W R."/>
        </authorList>
    </citation>
    <scope>NUCLEOTIDE SEQUENCE</scope>
</reference>
<feature type="non-terminal residue" evidence="2">
    <location>
        <position position="1"/>
    </location>
</feature>
<proteinExistence type="predicted"/>
<dbReference type="AlphaFoldDB" id="A0A821YVF3"/>
<feature type="region of interest" description="Disordered" evidence="1">
    <location>
        <begin position="1"/>
        <end position="65"/>
    </location>
</feature>
<dbReference type="EMBL" id="CAJOBP010097315">
    <property type="protein sequence ID" value="CAF4966022.1"/>
    <property type="molecule type" value="Genomic_DNA"/>
</dbReference>
<organism evidence="2 4">
    <name type="scientific">Rotaria socialis</name>
    <dbReference type="NCBI Taxonomy" id="392032"/>
    <lineage>
        <taxon>Eukaryota</taxon>
        <taxon>Metazoa</taxon>
        <taxon>Spiralia</taxon>
        <taxon>Gnathifera</taxon>
        <taxon>Rotifera</taxon>
        <taxon>Eurotatoria</taxon>
        <taxon>Bdelloidea</taxon>
        <taxon>Philodinida</taxon>
        <taxon>Philodinidae</taxon>
        <taxon>Rotaria</taxon>
    </lineage>
</organism>
<feature type="compositionally biased region" description="Polar residues" evidence="1">
    <location>
        <begin position="20"/>
        <end position="65"/>
    </location>
</feature>
<dbReference type="Proteomes" id="UP000663873">
    <property type="component" value="Unassembled WGS sequence"/>
</dbReference>
<keyword evidence="4" id="KW-1185">Reference proteome</keyword>
<name>A0A821YVF3_9BILA</name>
<protein>
    <submittedName>
        <fullName evidence="2">Uncharacterized protein</fullName>
    </submittedName>
</protein>
<evidence type="ECO:0000313" key="3">
    <source>
        <dbReference type="EMBL" id="CAF5104506.1"/>
    </source>
</evidence>
<comment type="caution">
    <text evidence="2">The sequence shown here is derived from an EMBL/GenBank/DDBJ whole genome shotgun (WGS) entry which is preliminary data.</text>
</comment>
<sequence length="65" mass="6992">NGFSTANIVEPTGYGGIVHSHSQQAETVPANSRPINHQVLQEKQQQTNGSNVPNQQPVRQTAATQ</sequence>
<evidence type="ECO:0000313" key="2">
    <source>
        <dbReference type="EMBL" id="CAF4966022.1"/>
    </source>
</evidence>
<accession>A0A821YVF3</accession>
<dbReference type="Proteomes" id="UP000663848">
    <property type="component" value="Unassembled WGS sequence"/>
</dbReference>
<feature type="non-terminal residue" evidence="2">
    <location>
        <position position="65"/>
    </location>
</feature>
<gene>
    <name evidence="3" type="ORF">QYT958_LOCUS45029</name>
    <name evidence="2" type="ORF">UJA718_LOCUS48500</name>
</gene>